<dbReference type="EMBL" id="CM047898">
    <property type="protein sequence ID" value="KAJ0106096.1"/>
    <property type="molecule type" value="Genomic_DNA"/>
</dbReference>
<accession>A0ACC1C291</accession>
<keyword evidence="2" id="KW-1185">Reference proteome</keyword>
<sequence length="16" mass="1786">MPQKPGGSFVRFIHKG</sequence>
<dbReference type="Proteomes" id="UP001164250">
    <property type="component" value="Chromosome 2"/>
</dbReference>
<organism evidence="1 2">
    <name type="scientific">Pistacia atlantica</name>
    <dbReference type="NCBI Taxonomy" id="434234"/>
    <lineage>
        <taxon>Eukaryota</taxon>
        <taxon>Viridiplantae</taxon>
        <taxon>Streptophyta</taxon>
        <taxon>Embryophyta</taxon>
        <taxon>Tracheophyta</taxon>
        <taxon>Spermatophyta</taxon>
        <taxon>Magnoliopsida</taxon>
        <taxon>eudicotyledons</taxon>
        <taxon>Gunneridae</taxon>
        <taxon>Pentapetalae</taxon>
        <taxon>rosids</taxon>
        <taxon>malvids</taxon>
        <taxon>Sapindales</taxon>
        <taxon>Anacardiaceae</taxon>
        <taxon>Pistacia</taxon>
    </lineage>
</organism>
<name>A0ACC1C291_9ROSI</name>
<evidence type="ECO:0000313" key="1">
    <source>
        <dbReference type="EMBL" id="KAJ0106096.1"/>
    </source>
</evidence>
<evidence type="ECO:0000313" key="2">
    <source>
        <dbReference type="Proteomes" id="UP001164250"/>
    </source>
</evidence>
<proteinExistence type="predicted"/>
<comment type="caution">
    <text evidence="1">The sequence shown here is derived from an EMBL/GenBank/DDBJ whole genome shotgun (WGS) entry which is preliminary data.</text>
</comment>
<reference evidence="2" key="1">
    <citation type="journal article" date="2023" name="G3 (Bethesda)">
        <title>Genome assembly and association tests identify interacting loci associated with vigor, precocity, and sex in interspecific pistachio rootstocks.</title>
        <authorList>
            <person name="Palmer W."/>
            <person name="Jacygrad E."/>
            <person name="Sagayaradj S."/>
            <person name="Cavanaugh K."/>
            <person name="Han R."/>
            <person name="Bertier L."/>
            <person name="Beede B."/>
            <person name="Kafkas S."/>
            <person name="Golino D."/>
            <person name="Preece J."/>
            <person name="Michelmore R."/>
        </authorList>
    </citation>
    <scope>NUCLEOTIDE SEQUENCE [LARGE SCALE GENOMIC DNA]</scope>
</reference>
<gene>
    <name evidence="1" type="ORF">Patl1_18344</name>
</gene>
<protein>
    <submittedName>
        <fullName evidence="1">Uncharacterized protein</fullName>
    </submittedName>
</protein>